<comment type="caution">
    <text evidence="2">The sequence shown here is derived from an EMBL/GenBank/DDBJ whole genome shotgun (WGS) entry which is preliminary data.</text>
</comment>
<dbReference type="AlphaFoldDB" id="A0A059G2Y5"/>
<feature type="signal peptide" evidence="1">
    <location>
        <begin position="1"/>
        <end position="24"/>
    </location>
</feature>
<protein>
    <recommendedName>
        <fullName evidence="4">Lipoprotein</fullName>
    </recommendedName>
</protein>
<sequence length="132" mass="13491">MRIAIPGSIVSAFAVMLAAGCASSGGTGVPDAPAGNLVLRASGSGSWSIACEATTQKGTAKAKLRGRGSNDYDSMFLKNVIQASCTYEAGDAPFSLSMTEEGLACPFGAFEHELCRTTIPANASGTFEFSPE</sequence>
<evidence type="ECO:0008006" key="4">
    <source>
        <dbReference type="Google" id="ProtNLM"/>
    </source>
</evidence>
<keyword evidence="1" id="KW-0732">Signal</keyword>
<dbReference type="EMBL" id="ARYL01000044">
    <property type="protein sequence ID" value="KDA00890.1"/>
    <property type="molecule type" value="Genomic_DNA"/>
</dbReference>
<dbReference type="STRING" id="1280953.HOC_18209"/>
<dbReference type="RefSeq" id="WP_035541215.1">
    <property type="nucleotide sequence ID" value="NZ_ARYL01000044.1"/>
</dbReference>
<proteinExistence type="predicted"/>
<keyword evidence="3" id="KW-1185">Reference proteome</keyword>
<evidence type="ECO:0000313" key="2">
    <source>
        <dbReference type="EMBL" id="KDA00890.1"/>
    </source>
</evidence>
<evidence type="ECO:0000256" key="1">
    <source>
        <dbReference type="SAM" id="SignalP"/>
    </source>
</evidence>
<organism evidence="2 3">
    <name type="scientific">Hyphomonas oceanitis SCH89</name>
    <dbReference type="NCBI Taxonomy" id="1280953"/>
    <lineage>
        <taxon>Bacteria</taxon>
        <taxon>Pseudomonadati</taxon>
        <taxon>Pseudomonadota</taxon>
        <taxon>Alphaproteobacteria</taxon>
        <taxon>Hyphomonadales</taxon>
        <taxon>Hyphomonadaceae</taxon>
        <taxon>Hyphomonas</taxon>
    </lineage>
</organism>
<dbReference type="PATRIC" id="fig|1280953.3.peg.3642"/>
<feature type="chain" id="PRO_5001578479" description="Lipoprotein" evidence="1">
    <location>
        <begin position="25"/>
        <end position="132"/>
    </location>
</feature>
<name>A0A059G2Y5_9PROT</name>
<gene>
    <name evidence="2" type="ORF">HOC_18209</name>
</gene>
<accession>A0A059G2Y5</accession>
<reference evidence="2 3" key="1">
    <citation type="journal article" date="2014" name="Antonie Van Leeuwenhoek">
        <title>Hyphomonas beringensis sp. nov. and Hyphomonas chukchiensis sp. nov., isolated from surface seawater of the Bering Sea and Chukchi Sea.</title>
        <authorList>
            <person name="Li C."/>
            <person name="Lai Q."/>
            <person name="Li G."/>
            <person name="Dong C."/>
            <person name="Wang J."/>
            <person name="Liao Y."/>
            <person name="Shao Z."/>
        </authorList>
    </citation>
    <scope>NUCLEOTIDE SEQUENCE [LARGE SCALE GENOMIC DNA]</scope>
    <source>
        <strain evidence="2 3">SCH89</strain>
    </source>
</reference>
<dbReference type="PROSITE" id="PS51257">
    <property type="entry name" value="PROKAR_LIPOPROTEIN"/>
    <property type="match status" value="1"/>
</dbReference>
<dbReference type="Proteomes" id="UP000024942">
    <property type="component" value="Unassembled WGS sequence"/>
</dbReference>
<evidence type="ECO:0000313" key="3">
    <source>
        <dbReference type="Proteomes" id="UP000024942"/>
    </source>
</evidence>
<dbReference type="OrthoDB" id="7631092at2"/>